<feature type="domain" description="DUF8082" evidence="2">
    <location>
        <begin position="281"/>
        <end position="347"/>
    </location>
</feature>
<evidence type="ECO:0000259" key="2">
    <source>
        <dbReference type="Pfam" id="PF26309"/>
    </source>
</evidence>
<dbReference type="EMBL" id="OBEI01000001">
    <property type="protein sequence ID" value="SNZ02122.1"/>
    <property type="molecule type" value="Genomic_DNA"/>
</dbReference>
<dbReference type="Proteomes" id="UP000219036">
    <property type="component" value="Unassembled WGS sequence"/>
</dbReference>
<dbReference type="OrthoDB" id="13621at2"/>
<evidence type="ECO:0000313" key="3">
    <source>
        <dbReference type="EMBL" id="SNZ02122.1"/>
    </source>
</evidence>
<organism evidence="3 4">
    <name type="scientific">Persephonella hydrogeniphila</name>
    <dbReference type="NCBI Taxonomy" id="198703"/>
    <lineage>
        <taxon>Bacteria</taxon>
        <taxon>Pseudomonadati</taxon>
        <taxon>Aquificota</taxon>
        <taxon>Aquificia</taxon>
        <taxon>Aquificales</taxon>
        <taxon>Hydrogenothermaceae</taxon>
        <taxon>Persephonella</taxon>
    </lineage>
</organism>
<feature type="compositionally biased region" description="Acidic residues" evidence="1">
    <location>
        <begin position="255"/>
        <end position="265"/>
    </location>
</feature>
<reference evidence="4" key="1">
    <citation type="submission" date="2017-09" db="EMBL/GenBank/DDBJ databases">
        <authorList>
            <person name="Varghese N."/>
            <person name="Submissions S."/>
        </authorList>
    </citation>
    <scope>NUCLEOTIDE SEQUENCE [LARGE SCALE GENOMIC DNA]</scope>
    <source>
        <strain evidence="4">DSM 15103</strain>
    </source>
</reference>
<dbReference type="AlphaFoldDB" id="A0A285MY58"/>
<accession>A0A285MY58</accession>
<gene>
    <name evidence="3" type="ORF">SAMN06265182_0006</name>
</gene>
<proteinExistence type="predicted"/>
<feature type="region of interest" description="Disordered" evidence="1">
    <location>
        <begin position="213"/>
        <end position="271"/>
    </location>
</feature>
<name>A0A285MY58_9AQUI</name>
<dbReference type="InterPro" id="IPR058395">
    <property type="entry name" value="DUF8082"/>
</dbReference>
<dbReference type="Pfam" id="PF26309">
    <property type="entry name" value="DUF8082"/>
    <property type="match status" value="1"/>
</dbReference>
<keyword evidence="4" id="KW-1185">Reference proteome</keyword>
<evidence type="ECO:0000313" key="4">
    <source>
        <dbReference type="Proteomes" id="UP000219036"/>
    </source>
</evidence>
<dbReference type="RefSeq" id="WP_096999223.1">
    <property type="nucleotide sequence ID" value="NZ_OBEI01000001.1"/>
</dbReference>
<protein>
    <recommendedName>
        <fullName evidence="2">DUF8082 domain-containing protein</fullName>
    </recommendedName>
</protein>
<feature type="compositionally biased region" description="Basic and acidic residues" evidence="1">
    <location>
        <begin position="216"/>
        <end position="230"/>
    </location>
</feature>
<evidence type="ECO:0000256" key="1">
    <source>
        <dbReference type="SAM" id="MobiDB-lite"/>
    </source>
</evidence>
<sequence>MNTENKLKEIVNQLYINTGASFSGIFIQDKPVVSRSAYPDKEQNLKEILNLIVYKAHQINEFIPDFGEEYVYAEGPDIAIFIYFVRSDVAIGSVIEEKPKFALLKFEHEAVAKKLKDMEEELDRFIYGGETETTEETEETSVVEEQKEEESLKETELQEEEIPIEEIELESLEEVLPEEKKEEVEIKEEIEEKPEITVEDVKDRFAEELEMLEQTKSLEEIQETPKKEESVPMEEIVIPEEENPPLEELLKPEEETATEESSLEEVIEKQSEELELYDPDVLNKIQEELLKEIGPVGKFLFKKRKKELDIDEEKLTKPVLENLIEKLSDDIIDEKRRKRFLEKVLAFL</sequence>